<dbReference type="Proteomes" id="UP000001514">
    <property type="component" value="Unassembled WGS sequence"/>
</dbReference>
<feature type="transmembrane region" description="Helical" evidence="6">
    <location>
        <begin position="185"/>
        <end position="210"/>
    </location>
</feature>
<protein>
    <recommendedName>
        <fullName evidence="7">TLC domain-containing protein</fullName>
    </recommendedName>
</protein>
<dbReference type="GO" id="GO:0016020">
    <property type="term" value="C:membrane"/>
    <property type="evidence" value="ECO:0007669"/>
    <property type="project" value="UniProtKB-SubCell"/>
</dbReference>
<dbReference type="KEGG" id="smo:SELMODRAFT_137631"/>
<evidence type="ECO:0000256" key="3">
    <source>
        <dbReference type="ARBA" id="ARBA00022989"/>
    </source>
</evidence>
<feature type="transmembrane region" description="Helical" evidence="6">
    <location>
        <begin position="222"/>
        <end position="244"/>
    </location>
</feature>
<evidence type="ECO:0000313" key="8">
    <source>
        <dbReference type="EMBL" id="EFJ05105.1"/>
    </source>
</evidence>
<sequence length="261" mass="29832">MEHLKSLSRGAKQQREIEARKGGVLIISLLFFATLYATAWFFIFRSWSKHKRCRAASSSISFAHALVGASLAMADMVSSPWTLDAPNTAFQNRIMEWSMAYFIVDLFHYFLAVPEDHLFIAHHLATLTYMISCRYYTLHGAKSVMSLIAAGEATTPLQAIWTLARLAKDEFPVAERVYTALSPTFTLLFTIVRGMLGPFLLGKLASFYLWGRADTVIPRWLAWFWVFEVSFAVVGSMIWVFRLWRGLFKLNSQRSGFWKSD</sequence>
<evidence type="ECO:0000256" key="1">
    <source>
        <dbReference type="ARBA" id="ARBA00004141"/>
    </source>
</evidence>
<dbReference type="HOGENOM" id="CLU_077246_0_0_1"/>
<reference evidence="8 9" key="1">
    <citation type="journal article" date="2011" name="Science">
        <title>The Selaginella genome identifies genetic changes associated with the evolution of vascular plants.</title>
        <authorList>
            <person name="Banks J.A."/>
            <person name="Nishiyama T."/>
            <person name="Hasebe M."/>
            <person name="Bowman J.L."/>
            <person name="Gribskov M."/>
            <person name="dePamphilis C."/>
            <person name="Albert V.A."/>
            <person name="Aono N."/>
            <person name="Aoyama T."/>
            <person name="Ambrose B.A."/>
            <person name="Ashton N.W."/>
            <person name="Axtell M.J."/>
            <person name="Barker E."/>
            <person name="Barker M.S."/>
            <person name="Bennetzen J.L."/>
            <person name="Bonawitz N.D."/>
            <person name="Chapple C."/>
            <person name="Cheng C."/>
            <person name="Correa L.G."/>
            <person name="Dacre M."/>
            <person name="DeBarry J."/>
            <person name="Dreyer I."/>
            <person name="Elias M."/>
            <person name="Engstrom E.M."/>
            <person name="Estelle M."/>
            <person name="Feng L."/>
            <person name="Finet C."/>
            <person name="Floyd S.K."/>
            <person name="Frommer W.B."/>
            <person name="Fujita T."/>
            <person name="Gramzow L."/>
            <person name="Gutensohn M."/>
            <person name="Harholt J."/>
            <person name="Hattori M."/>
            <person name="Heyl A."/>
            <person name="Hirai T."/>
            <person name="Hiwatashi Y."/>
            <person name="Ishikawa M."/>
            <person name="Iwata M."/>
            <person name="Karol K.G."/>
            <person name="Koehler B."/>
            <person name="Kolukisaoglu U."/>
            <person name="Kubo M."/>
            <person name="Kurata T."/>
            <person name="Lalonde S."/>
            <person name="Li K."/>
            <person name="Li Y."/>
            <person name="Litt A."/>
            <person name="Lyons E."/>
            <person name="Manning G."/>
            <person name="Maruyama T."/>
            <person name="Michael T.P."/>
            <person name="Mikami K."/>
            <person name="Miyazaki S."/>
            <person name="Morinaga S."/>
            <person name="Murata T."/>
            <person name="Mueller-Roeber B."/>
            <person name="Nelson D.R."/>
            <person name="Obara M."/>
            <person name="Oguri Y."/>
            <person name="Olmstead R.G."/>
            <person name="Onodera N."/>
            <person name="Petersen B.L."/>
            <person name="Pils B."/>
            <person name="Prigge M."/>
            <person name="Rensing S.A."/>
            <person name="Riano-Pachon D.M."/>
            <person name="Roberts A.W."/>
            <person name="Sato Y."/>
            <person name="Scheller H.V."/>
            <person name="Schulz B."/>
            <person name="Schulz C."/>
            <person name="Shakirov E.V."/>
            <person name="Shibagaki N."/>
            <person name="Shinohara N."/>
            <person name="Shippen D.E."/>
            <person name="Soerensen I."/>
            <person name="Sotooka R."/>
            <person name="Sugimoto N."/>
            <person name="Sugita M."/>
            <person name="Sumikawa N."/>
            <person name="Tanurdzic M."/>
            <person name="Theissen G."/>
            <person name="Ulvskov P."/>
            <person name="Wakazuki S."/>
            <person name="Weng J.K."/>
            <person name="Willats W.W."/>
            <person name="Wipf D."/>
            <person name="Wolf P.G."/>
            <person name="Yang L."/>
            <person name="Zimmer A.D."/>
            <person name="Zhu Q."/>
            <person name="Mitros T."/>
            <person name="Hellsten U."/>
            <person name="Loque D."/>
            <person name="Otillar R."/>
            <person name="Salamov A."/>
            <person name="Schmutz J."/>
            <person name="Shapiro H."/>
            <person name="Lindquist E."/>
            <person name="Lucas S."/>
            <person name="Rokhsar D."/>
            <person name="Grigoriev I.V."/>
        </authorList>
    </citation>
    <scope>NUCLEOTIDE SEQUENCE [LARGE SCALE GENOMIC DNA]</scope>
</reference>
<dbReference type="SMART" id="SM00724">
    <property type="entry name" value="TLC"/>
    <property type="match status" value="1"/>
</dbReference>
<keyword evidence="4 5" id="KW-0472">Membrane</keyword>
<dbReference type="Pfam" id="PF03798">
    <property type="entry name" value="TRAM_LAG1_CLN8"/>
    <property type="match status" value="1"/>
</dbReference>
<feature type="transmembrane region" description="Helical" evidence="6">
    <location>
        <begin position="22"/>
        <end position="43"/>
    </location>
</feature>
<dbReference type="FunCoup" id="D8TDZ7">
    <property type="interactions" value="273"/>
</dbReference>
<evidence type="ECO:0000256" key="5">
    <source>
        <dbReference type="PROSITE-ProRule" id="PRU00205"/>
    </source>
</evidence>
<keyword evidence="9" id="KW-1185">Reference proteome</keyword>
<evidence type="ECO:0000313" key="9">
    <source>
        <dbReference type="Proteomes" id="UP000001514"/>
    </source>
</evidence>
<dbReference type="InParanoid" id="D8TDZ7"/>
<proteinExistence type="predicted"/>
<feature type="domain" description="TLC" evidence="7">
    <location>
        <begin position="50"/>
        <end position="252"/>
    </location>
</feature>
<gene>
    <name evidence="8" type="ORF">SELMODRAFT_137631</name>
</gene>
<dbReference type="InterPro" id="IPR040327">
    <property type="entry name" value="At5g14285-like"/>
</dbReference>
<organism evidence="9">
    <name type="scientific">Selaginella moellendorffii</name>
    <name type="common">Spikemoss</name>
    <dbReference type="NCBI Taxonomy" id="88036"/>
    <lineage>
        <taxon>Eukaryota</taxon>
        <taxon>Viridiplantae</taxon>
        <taxon>Streptophyta</taxon>
        <taxon>Embryophyta</taxon>
        <taxon>Tracheophyta</taxon>
        <taxon>Lycopodiopsida</taxon>
        <taxon>Selaginellales</taxon>
        <taxon>Selaginellaceae</taxon>
        <taxon>Selaginella</taxon>
    </lineage>
</organism>
<name>D8TDZ7_SELML</name>
<dbReference type="AlphaFoldDB" id="D8TDZ7"/>
<evidence type="ECO:0000256" key="6">
    <source>
        <dbReference type="SAM" id="Phobius"/>
    </source>
</evidence>
<evidence type="ECO:0000256" key="2">
    <source>
        <dbReference type="ARBA" id="ARBA00022692"/>
    </source>
</evidence>
<keyword evidence="3 6" id="KW-1133">Transmembrane helix</keyword>
<dbReference type="PROSITE" id="PS50922">
    <property type="entry name" value="TLC"/>
    <property type="match status" value="1"/>
</dbReference>
<dbReference type="PANTHER" id="PTHR31766:SF2">
    <property type="entry name" value="GLABROUS1 ENHANCER-BINDING PROTEIN-LIKE 2"/>
    <property type="match status" value="1"/>
</dbReference>
<dbReference type="PANTHER" id="PTHR31766">
    <property type="entry name" value="GLABROUS1 ENHANCER-BINDING PROTEIN-LIKE 2"/>
    <property type="match status" value="1"/>
</dbReference>
<evidence type="ECO:0000259" key="7">
    <source>
        <dbReference type="PROSITE" id="PS50922"/>
    </source>
</evidence>
<dbReference type="STRING" id="88036.D8TDZ7"/>
<dbReference type="EMBL" id="GL377737">
    <property type="protein sequence ID" value="EFJ05105.1"/>
    <property type="molecule type" value="Genomic_DNA"/>
</dbReference>
<comment type="subcellular location">
    <subcellularLocation>
        <location evidence="1">Membrane</location>
        <topology evidence="1">Multi-pass membrane protein</topology>
    </subcellularLocation>
</comment>
<dbReference type="InterPro" id="IPR006634">
    <property type="entry name" value="TLC-dom"/>
</dbReference>
<keyword evidence="2 5" id="KW-0812">Transmembrane</keyword>
<dbReference type="eggNOG" id="ENOG502QTZA">
    <property type="taxonomic scope" value="Eukaryota"/>
</dbReference>
<evidence type="ECO:0000256" key="4">
    <source>
        <dbReference type="ARBA" id="ARBA00023136"/>
    </source>
</evidence>
<dbReference type="OMA" id="ATISPWA"/>
<dbReference type="OrthoDB" id="204175at2759"/>
<accession>D8TDZ7</accession>
<dbReference type="Gramene" id="EFJ05105">
    <property type="protein sequence ID" value="EFJ05105"/>
    <property type="gene ID" value="SELMODRAFT_137631"/>
</dbReference>